<comment type="caution">
    <text evidence="2">The sequence shown here is derived from an EMBL/GenBank/DDBJ whole genome shotgun (WGS) entry which is preliminary data.</text>
</comment>
<dbReference type="InterPro" id="IPR004843">
    <property type="entry name" value="Calcineurin-like_PHP"/>
</dbReference>
<dbReference type="PANTHER" id="PTHR42850">
    <property type="entry name" value="METALLOPHOSPHOESTERASE"/>
    <property type="match status" value="1"/>
</dbReference>
<dbReference type="PANTHER" id="PTHR42850:SF4">
    <property type="entry name" value="ZINC-DEPENDENT ENDOPOLYPHOSPHATASE"/>
    <property type="match status" value="1"/>
</dbReference>
<reference evidence="3" key="1">
    <citation type="journal article" date="2019" name="Int. J. Syst. Evol. Microbiol.">
        <title>The Global Catalogue of Microorganisms (GCM) 10K type strain sequencing project: providing services to taxonomists for standard genome sequencing and annotation.</title>
        <authorList>
            <consortium name="The Broad Institute Genomics Platform"/>
            <consortium name="The Broad Institute Genome Sequencing Center for Infectious Disease"/>
            <person name="Wu L."/>
            <person name="Ma J."/>
        </authorList>
    </citation>
    <scope>NUCLEOTIDE SEQUENCE [LARGE SCALE GENOMIC DNA]</scope>
    <source>
        <strain evidence="3">CGMCC 1.15197</strain>
    </source>
</reference>
<name>A0ABQ1UK74_9BACT</name>
<dbReference type="Proteomes" id="UP000632273">
    <property type="component" value="Unassembled WGS sequence"/>
</dbReference>
<proteinExistence type="predicted"/>
<dbReference type="Gene3D" id="3.60.21.10">
    <property type="match status" value="1"/>
</dbReference>
<dbReference type="InterPro" id="IPR029052">
    <property type="entry name" value="Metallo-depent_PP-like"/>
</dbReference>
<dbReference type="InterPro" id="IPR050126">
    <property type="entry name" value="Ap4A_hydrolase"/>
</dbReference>
<evidence type="ECO:0000259" key="1">
    <source>
        <dbReference type="Pfam" id="PF00149"/>
    </source>
</evidence>
<protein>
    <submittedName>
        <fullName evidence="2">Metallophosphatase</fullName>
    </submittedName>
</protein>
<keyword evidence="3" id="KW-1185">Reference proteome</keyword>
<dbReference type="EMBL" id="BMHT01000006">
    <property type="protein sequence ID" value="GGF20109.1"/>
    <property type="molecule type" value="Genomic_DNA"/>
</dbReference>
<dbReference type="SUPFAM" id="SSF56300">
    <property type="entry name" value="Metallo-dependent phosphatases"/>
    <property type="match status" value="1"/>
</dbReference>
<organism evidence="2 3">
    <name type="scientific">Hymenobacter cavernae</name>
    <dbReference type="NCBI Taxonomy" id="2044852"/>
    <lineage>
        <taxon>Bacteria</taxon>
        <taxon>Pseudomonadati</taxon>
        <taxon>Bacteroidota</taxon>
        <taxon>Cytophagia</taxon>
        <taxon>Cytophagales</taxon>
        <taxon>Hymenobacteraceae</taxon>
        <taxon>Hymenobacter</taxon>
    </lineage>
</organism>
<evidence type="ECO:0000313" key="2">
    <source>
        <dbReference type="EMBL" id="GGF20109.1"/>
    </source>
</evidence>
<evidence type="ECO:0000313" key="3">
    <source>
        <dbReference type="Proteomes" id="UP000632273"/>
    </source>
</evidence>
<sequence length="264" mass="30324">MDWLGKILLQANIFNPTPHYQNTIIYVAPKATAHVVTPMETYVLGDIHGAFRALEQVLERSPFRPGIDRLVQIGDVSDGWPETPECVERLLSIPNSIWLQGNHDWWTTEWMATQLPLADVDTMWYTQGGKATYDAYQRVGEDIMLRHFKAFFGEQIAYFEDERHNLYVHGGYDPEDPIEVQDPYDLVWNRELWRNGEIAHGYPNCFIGHTPTWPSSELPVQRANVWNIDQGAAYGGKLTLMNVRTKKFVQSDTVQGLYPSVKGR</sequence>
<accession>A0ABQ1UK74</accession>
<feature type="domain" description="Calcineurin-like phosphoesterase" evidence="1">
    <location>
        <begin position="41"/>
        <end position="213"/>
    </location>
</feature>
<gene>
    <name evidence="2" type="primary">pphA</name>
    <name evidence="2" type="ORF">GCM10011383_34660</name>
</gene>
<dbReference type="Pfam" id="PF00149">
    <property type="entry name" value="Metallophos"/>
    <property type="match status" value="1"/>
</dbReference>